<name>A0AAU8H3H4_9BACT</name>
<protein>
    <submittedName>
        <fullName evidence="1">Uncharacterized protein</fullName>
    </submittedName>
</protein>
<dbReference type="AlphaFoldDB" id="A0AAU8H3H4"/>
<organism evidence="1">
    <name type="scientific">Thermodesulfovibrio obliviosus</name>
    <dbReference type="NCBI Taxonomy" id="3118332"/>
    <lineage>
        <taxon>Bacteria</taxon>
        <taxon>Pseudomonadati</taxon>
        <taxon>Nitrospirota</taxon>
        <taxon>Thermodesulfovibrionia</taxon>
        <taxon>Thermodesulfovibrionales</taxon>
        <taxon>Thermodesulfovibrionaceae</taxon>
        <taxon>Thermodesulfovibrio</taxon>
    </lineage>
</organism>
<reference evidence="1" key="1">
    <citation type="submission" date="2024-01" db="EMBL/GenBank/DDBJ databases">
        <title>The first autotrophic representatives of the genus Thermodesulfovibrio.</title>
        <authorList>
            <person name="Maltseva A.I."/>
            <person name="Elcheninov A.G."/>
            <person name="Kublanov I.V."/>
            <person name="Lebedinsky A.V."/>
            <person name="Frolov E.N."/>
        </authorList>
    </citation>
    <scope>NUCLEOTIDE SEQUENCE</scope>
    <source>
        <strain evidence="1">3462-1</strain>
    </source>
</reference>
<dbReference type="RefSeq" id="WP_353686016.1">
    <property type="nucleotide sequence ID" value="NZ_CP144374.1"/>
</dbReference>
<accession>A0AAU8H3H4</accession>
<proteinExistence type="predicted"/>
<dbReference type="EMBL" id="CP144374">
    <property type="protein sequence ID" value="XCH48369.1"/>
    <property type="molecule type" value="Genomic_DNA"/>
</dbReference>
<gene>
    <name evidence="1" type="ORF">V4D31_08500</name>
</gene>
<sequence>MQAIKYCITTLSPLLLASNTGDPNMVSTLDYIPETCLRGMFANEYIKKRKLGENAHKDETFYRWFLK</sequence>
<evidence type="ECO:0000313" key="1">
    <source>
        <dbReference type="EMBL" id="XCH48369.1"/>
    </source>
</evidence>
<dbReference type="KEGG" id="tob:V4D31_08500"/>